<dbReference type="PROSITE" id="PS00678">
    <property type="entry name" value="WD_REPEATS_1"/>
    <property type="match status" value="1"/>
</dbReference>
<dbReference type="InterPro" id="IPR001680">
    <property type="entry name" value="WD40_rpt"/>
</dbReference>
<dbReference type="Proteomes" id="UP000305948">
    <property type="component" value="Unassembled WGS sequence"/>
</dbReference>
<dbReference type="PANTHER" id="PTHR19879:SF9">
    <property type="entry name" value="TRANSCRIPTION INITIATION FACTOR TFIID SUBUNIT 5"/>
    <property type="match status" value="1"/>
</dbReference>
<keyword evidence="2" id="KW-0677">Repeat</keyword>
<dbReference type="OrthoDB" id="2911645at2759"/>
<keyword evidence="1 3" id="KW-0853">WD repeat</keyword>
<feature type="repeat" description="WD" evidence="3">
    <location>
        <begin position="295"/>
        <end position="324"/>
    </location>
</feature>
<evidence type="ECO:0000313" key="5">
    <source>
        <dbReference type="Proteomes" id="UP000305948"/>
    </source>
</evidence>
<dbReference type="Gene3D" id="2.130.10.10">
    <property type="entry name" value="YVTN repeat-like/Quinoprotein amine dehydrogenase"/>
    <property type="match status" value="3"/>
</dbReference>
<dbReference type="Pfam" id="PF00400">
    <property type="entry name" value="WD40"/>
    <property type="match status" value="3"/>
</dbReference>
<dbReference type="InterPro" id="IPR015943">
    <property type="entry name" value="WD40/YVTN_repeat-like_dom_sf"/>
</dbReference>
<feature type="repeat" description="WD" evidence="3">
    <location>
        <begin position="241"/>
        <end position="282"/>
    </location>
</feature>
<dbReference type="InterPro" id="IPR019775">
    <property type="entry name" value="WD40_repeat_CS"/>
</dbReference>
<evidence type="ECO:0000256" key="1">
    <source>
        <dbReference type="ARBA" id="ARBA00022574"/>
    </source>
</evidence>
<dbReference type="SMART" id="SM00320">
    <property type="entry name" value="WD40"/>
    <property type="match status" value="5"/>
</dbReference>
<dbReference type="PROSITE" id="PS50082">
    <property type="entry name" value="WD_REPEATS_2"/>
    <property type="match status" value="3"/>
</dbReference>
<keyword evidence="5" id="KW-1185">Reference proteome</keyword>
<evidence type="ECO:0000256" key="3">
    <source>
        <dbReference type="PROSITE-ProRule" id="PRU00221"/>
    </source>
</evidence>
<dbReference type="AlphaFoldDB" id="A0A5C3NBU2"/>
<organism evidence="4 5">
    <name type="scientific">Heliocybe sulcata</name>
    <dbReference type="NCBI Taxonomy" id="5364"/>
    <lineage>
        <taxon>Eukaryota</taxon>
        <taxon>Fungi</taxon>
        <taxon>Dikarya</taxon>
        <taxon>Basidiomycota</taxon>
        <taxon>Agaricomycotina</taxon>
        <taxon>Agaricomycetes</taxon>
        <taxon>Gloeophyllales</taxon>
        <taxon>Gloeophyllaceae</taxon>
        <taxon>Heliocybe</taxon>
    </lineage>
</organism>
<dbReference type="EMBL" id="ML213506">
    <property type="protein sequence ID" value="TFK54455.1"/>
    <property type="molecule type" value="Genomic_DNA"/>
</dbReference>
<gene>
    <name evidence="4" type="ORF">OE88DRAFT_1196887</name>
</gene>
<evidence type="ECO:0000313" key="4">
    <source>
        <dbReference type="EMBL" id="TFK54455.1"/>
    </source>
</evidence>
<dbReference type="PRINTS" id="PR00320">
    <property type="entry name" value="GPROTEINBRPT"/>
</dbReference>
<dbReference type="PANTHER" id="PTHR19879">
    <property type="entry name" value="TRANSCRIPTION INITIATION FACTOR TFIID"/>
    <property type="match status" value="1"/>
</dbReference>
<protein>
    <submittedName>
        <fullName evidence="4">WD40 repeat-like protein</fullName>
    </submittedName>
</protein>
<sequence>MPGRTTTSAEFFGAYEFKIDHDFQLDGQSATWAAGGPQSWGSEDAKLQFQAEVKSVALTRDGSKLAVCLPKEFRIYDTASLSLIRTFRAPYQPAVHFSPDGAVVVIQMSPLGARGDKDTVTLLSLGDDVPEDILPLHDIEDAARAAASAAAALGSQHPDLSFDDIGYSNIVEQFTNVLVNAAIAQQERHGRLYSGHVASFGSYPFSNDGSLLFYIKPGRKTVVAVDVHETLRGHYTERYAMVGHEDAVVWVSQSPDSRFIATSSWDKTVRLWDPIDGSLLKVLTGATIQSWAACFSPDGRLIAAGSGDKHVRIWETCTAELVHSLGGFAGWVRTMRFSPEGTQLVVGGRGGTVRVFDVRTGNCLQRWQLAVPEHGQAFMEVQNVRWEGSRIFIRKGHTVVYDVERNYKWEIVPGESNYGQNGVEHLMVTGDGGRVYSVDGDQAVRIWNLT</sequence>
<reference evidence="4 5" key="1">
    <citation type="journal article" date="2019" name="Nat. Ecol. Evol.">
        <title>Megaphylogeny resolves global patterns of mushroom evolution.</title>
        <authorList>
            <person name="Varga T."/>
            <person name="Krizsan K."/>
            <person name="Foldi C."/>
            <person name="Dima B."/>
            <person name="Sanchez-Garcia M."/>
            <person name="Sanchez-Ramirez S."/>
            <person name="Szollosi G.J."/>
            <person name="Szarkandi J.G."/>
            <person name="Papp V."/>
            <person name="Albert L."/>
            <person name="Andreopoulos W."/>
            <person name="Angelini C."/>
            <person name="Antonin V."/>
            <person name="Barry K.W."/>
            <person name="Bougher N.L."/>
            <person name="Buchanan P."/>
            <person name="Buyck B."/>
            <person name="Bense V."/>
            <person name="Catcheside P."/>
            <person name="Chovatia M."/>
            <person name="Cooper J."/>
            <person name="Damon W."/>
            <person name="Desjardin D."/>
            <person name="Finy P."/>
            <person name="Geml J."/>
            <person name="Haridas S."/>
            <person name="Hughes K."/>
            <person name="Justo A."/>
            <person name="Karasinski D."/>
            <person name="Kautmanova I."/>
            <person name="Kiss B."/>
            <person name="Kocsube S."/>
            <person name="Kotiranta H."/>
            <person name="LaButti K.M."/>
            <person name="Lechner B.E."/>
            <person name="Liimatainen K."/>
            <person name="Lipzen A."/>
            <person name="Lukacs Z."/>
            <person name="Mihaltcheva S."/>
            <person name="Morgado L.N."/>
            <person name="Niskanen T."/>
            <person name="Noordeloos M.E."/>
            <person name="Ohm R.A."/>
            <person name="Ortiz-Santana B."/>
            <person name="Ovrebo C."/>
            <person name="Racz N."/>
            <person name="Riley R."/>
            <person name="Savchenko A."/>
            <person name="Shiryaev A."/>
            <person name="Soop K."/>
            <person name="Spirin V."/>
            <person name="Szebenyi C."/>
            <person name="Tomsovsky M."/>
            <person name="Tulloss R.E."/>
            <person name="Uehling J."/>
            <person name="Grigoriev I.V."/>
            <person name="Vagvolgyi C."/>
            <person name="Papp T."/>
            <person name="Martin F.M."/>
            <person name="Miettinen O."/>
            <person name="Hibbett D.S."/>
            <person name="Nagy L.G."/>
        </authorList>
    </citation>
    <scope>NUCLEOTIDE SEQUENCE [LARGE SCALE GENOMIC DNA]</scope>
    <source>
        <strain evidence="4 5">OMC1185</strain>
    </source>
</reference>
<dbReference type="InterPro" id="IPR020472">
    <property type="entry name" value="WD40_PAC1"/>
</dbReference>
<dbReference type="STRING" id="5364.A0A5C3NBU2"/>
<accession>A0A5C3NBU2</accession>
<dbReference type="CDD" id="cd00200">
    <property type="entry name" value="WD40"/>
    <property type="match status" value="1"/>
</dbReference>
<dbReference type="InterPro" id="IPR036322">
    <property type="entry name" value="WD40_repeat_dom_sf"/>
</dbReference>
<feature type="repeat" description="WD" evidence="3">
    <location>
        <begin position="325"/>
        <end position="366"/>
    </location>
</feature>
<evidence type="ECO:0000256" key="2">
    <source>
        <dbReference type="ARBA" id="ARBA00022737"/>
    </source>
</evidence>
<dbReference type="PROSITE" id="PS50294">
    <property type="entry name" value="WD_REPEATS_REGION"/>
    <property type="match status" value="2"/>
</dbReference>
<proteinExistence type="predicted"/>
<dbReference type="SUPFAM" id="SSF50978">
    <property type="entry name" value="WD40 repeat-like"/>
    <property type="match status" value="1"/>
</dbReference>
<name>A0A5C3NBU2_9AGAM</name>